<name>R7UV39_CAPTE</name>
<evidence type="ECO:0000256" key="4">
    <source>
        <dbReference type="ARBA" id="ARBA00023054"/>
    </source>
</evidence>
<dbReference type="EnsemblMetazoa" id="CapteT223805">
    <property type="protein sequence ID" value="CapteP223805"/>
    <property type="gene ID" value="CapteG223805"/>
</dbReference>
<dbReference type="OMA" id="HSCEVVP"/>
<feature type="compositionally biased region" description="Pro residues" evidence="6">
    <location>
        <begin position="375"/>
        <end position="386"/>
    </location>
</feature>
<reference evidence="8 10" key="2">
    <citation type="journal article" date="2013" name="Nature">
        <title>Insights into bilaterian evolution from three spiralian genomes.</title>
        <authorList>
            <person name="Simakov O."/>
            <person name="Marletaz F."/>
            <person name="Cho S.J."/>
            <person name="Edsinger-Gonzales E."/>
            <person name="Havlak P."/>
            <person name="Hellsten U."/>
            <person name="Kuo D.H."/>
            <person name="Larsson T."/>
            <person name="Lv J."/>
            <person name="Arendt D."/>
            <person name="Savage R."/>
            <person name="Osoegawa K."/>
            <person name="de Jong P."/>
            <person name="Grimwood J."/>
            <person name="Chapman J.A."/>
            <person name="Shapiro H."/>
            <person name="Aerts A."/>
            <person name="Otillar R.P."/>
            <person name="Terry A.Y."/>
            <person name="Boore J.L."/>
            <person name="Grigoriev I.V."/>
            <person name="Lindberg D.R."/>
            <person name="Seaver E.C."/>
            <person name="Weisblat D.A."/>
            <person name="Putnam N.H."/>
            <person name="Rokhsar D.S."/>
        </authorList>
    </citation>
    <scope>NUCLEOTIDE SEQUENCE</scope>
    <source>
        <strain evidence="8 10">I ESC-2004</strain>
    </source>
</reference>
<evidence type="ECO:0000256" key="1">
    <source>
        <dbReference type="ARBA" id="ARBA00004496"/>
    </source>
</evidence>
<proteinExistence type="predicted"/>
<dbReference type="PANTHER" id="PTHR14338">
    <property type="entry name" value="ACTIN FILAMENT-ASSOCIATED PROTEIN 1 FAMILY MEMBER"/>
    <property type="match status" value="1"/>
</dbReference>
<reference evidence="10" key="1">
    <citation type="submission" date="2012-12" db="EMBL/GenBank/DDBJ databases">
        <authorList>
            <person name="Hellsten U."/>
            <person name="Grimwood J."/>
            <person name="Chapman J.A."/>
            <person name="Shapiro H."/>
            <person name="Aerts A."/>
            <person name="Otillar R.P."/>
            <person name="Terry A.Y."/>
            <person name="Boore J.L."/>
            <person name="Simakov O."/>
            <person name="Marletaz F."/>
            <person name="Cho S.-J."/>
            <person name="Edsinger-Gonzales E."/>
            <person name="Havlak P."/>
            <person name="Kuo D.-H."/>
            <person name="Larsson T."/>
            <person name="Lv J."/>
            <person name="Arendt D."/>
            <person name="Savage R."/>
            <person name="Osoegawa K."/>
            <person name="de Jong P."/>
            <person name="Lindberg D.R."/>
            <person name="Seaver E.C."/>
            <person name="Weisblat D.A."/>
            <person name="Putnam N.H."/>
            <person name="Grigoriev I.V."/>
            <person name="Rokhsar D.S."/>
        </authorList>
    </citation>
    <scope>NUCLEOTIDE SEQUENCE</scope>
    <source>
        <strain evidence="10">I ESC-2004</strain>
    </source>
</reference>
<evidence type="ECO:0000313" key="10">
    <source>
        <dbReference type="Proteomes" id="UP000014760"/>
    </source>
</evidence>
<keyword evidence="4 5" id="KW-0175">Coiled coil</keyword>
<feature type="region of interest" description="Disordered" evidence="6">
    <location>
        <begin position="745"/>
        <end position="775"/>
    </location>
</feature>
<feature type="compositionally biased region" description="Basic and acidic residues" evidence="6">
    <location>
        <begin position="154"/>
        <end position="164"/>
    </location>
</feature>
<dbReference type="OrthoDB" id="5970758at2759"/>
<feature type="compositionally biased region" description="Polar residues" evidence="6">
    <location>
        <begin position="388"/>
        <end position="399"/>
    </location>
</feature>
<feature type="region of interest" description="Disordered" evidence="6">
    <location>
        <begin position="823"/>
        <end position="847"/>
    </location>
</feature>
<dbReference type="SMART" id="SM00233">
    <property type="entry name" value="PH"/>
    <property type="match status" value="2"/>
</dbReference>
<reference evidence="9" key="3">
    <citation type="submission" date="2015-06" db="UniProtKB">
        <authorList>
            <consortium name="EnsemblMetazoa"/>
        </authorList>
    </citation>
    <scope>IDENTIFICATION</scope>
</reference>
<feature type="compositionally biased region" description="Acidic residues" evidence="6">
    <location>
        <begin position="189"/>
        <end position="204"/>
    </location>
</feature>
<feature type="coiled-coil region" evidence="5">
    <location>
        <begin position="663"/>
        <end position="727"/>
    </location>
</feature>
<feature type="compositionally biased region" description="Basic and acidic residues" evidence="6">
    <location>
        <begin position="118"/>
        <end position="127"/>
    </location>
</feature>
<feature type="compositionally biased region" description="Basic and acidic residues" evidence="6">
    <location>
        <begin position="766"/>
        <end position="775"/>
    </location>
</feature>
<keyword evidence="3" id="KW-0677">Repeat</keyword>
<dbReference type="GO" id="GO:0005829">
    <property type="term" value="C:cytosol"/>
    <property type="evidence" value="ECO:0007669"/>
    <property type="project" value="TreeGrafter"/>
</dbReference>
<keyword evidence="2" id="KW-0963">Cytoplasm</keyword>
<feature type="domain" description="PH" evidence="7">
    <location>
        <begin position="452"/>
        <end position="550"/>
    </location>
</feature>
<dbReference type="AlphaFoldDB" id="R7UV39"/>
<evidence type="ECO:0000256" key="2">
    <source>
        <dbReference type="ARBA" id="ARBA00022490"/>
    </source>
</evidence>
<dbReference type="PANTHER" id="PTHR14338:SF7">
    <property type="entry name" value="PH DOMAIN-CONTAINING PROTEIN"/>
    <property type="match status" value="1"/>
</dbReference>
<feature type="compositionally biased region" description="Acidic residues" evidence="6">
    <location>
        <begin position="140"/>
        <end position="151"/>
    </location>
</feature>
<dbReference type="Gene3D" id="2.30.29.30">
    <property type="entry name" value="Pleckstrin-homology domain (PH domain)/Phosphotyrosine-binding domain (PTB)"/>
    <property type="match status" value="2"/>
</dbReference>
<feature type="compositionally biased region" description="Polar residues" evidence="6">
    <location>
        <begin position="93"/>
        <end position="102"/>
    </location>
</feature>
<organism evidence="8">
    <name type="scientific">Capitella teleta</name>
    <name type="common">Polychaete worm</name>
    <dbReference type="NCBI Taxonomy" id="283909"/>
    <lineage>
        <taxon>Eukaryota</taxon>
        <taxon>Metazoa</taxon>
        <taxon>Spiralia</taxon>
        <taxon>Lophotrochozoa</taxon>
        <taxon>Annelida</taxon>
        <taxon>Polychaeta</taxon>
        <taxon>Sedentaria</taxon>
        <taxon>Scolecida</taxon>
        <taxon>Capitellidae</taxon>
        <taxon>Capitella</taxon>
    </lineage>
</organism>
<dbReference type="InterPro" id="IPR030113">
    <property type="entry name" value="AFAP"/>
</dbReference>
<feature type="compositionally biased region" description="Acidic residues" evidence="6">
    <location>
        <begin position="165"/>
        <end position="176"/>
    </location>
</feature>
<evidence type="ECO:0000313" key="9">
    <source>
        <dbReference type="EnsemblMetazoa" id="CapteP223805"/>
    </source>
</evidence>
<dbReference type="EMBL" id="KB297448">
    <property type="protein sequence ID" value="ELU10503.1"/>
    <property type="molecule type" value="Genomic_DNA"/>
</dbReference>
<evidence type="ECO:0000256" key="5">
    <source>
        <dbReference type="SAM" id="Coils"/>
    </source>
</evidence>
<keyword evidence="10" id="KW-1185">Reference proteome</keyword>
<feature type="region of interest" description="Disordered" evidence="6">
    <location>
        <begin position="370"/>
        <end position="420"/>
    </location>
</feature>
<dbReference type="GO" id="GO:0017124">
    <property type="term" value="F:SH3 domain binding"/>
    <property type="evidence" value="ECO:0007669"/>
    <property type="project" value="TreeGrafter"/>
</dbReference>
<feature type="compositionally biased region" description="Basic and acidic residues" evidence="6">
    <location>
        <begin position="612"/>
        <end position="627"/>
    </location>
</feature>
<evidence type="ECO:0000256" key="6">
    <source>
        <dbReference type="SAM" id="MobiDB-lite"/>
    </source>
</evidence>
<feature type="region of interest" description="Disordered" evidence="6">
    <location>
        <begin position="593"/>
        <end position="635"/>
    </location>
</feature>
<feature type="region of interest" description="Disordered" evidence="6">
    <location>
        <begin position="78"/>
        <end position="264"/>
    </location>
</feature>
<accession>R7UV39</accession>
<evidence type="ECO:0000256" key="3">
    <source>
        <dbReference type="ARBA" id="ARBA00022737"/>
    </source>
</evidence>
<feature type="domain" description="PH" evidence="7">
    <location>
        <begin position="276"/>
        <end position="367"/>
    </location>
</feature>
<sequence length="866" mass="96799">MKHMFKKRSNRQFVDASLVVKLLHSMAKTIKRSGYTMQELLPGLDQFLRSGLAKETLSAANERKRQFFIERLEVIKYPPSLPPRPEGLPKIDSFSSQPNLSTKNDDFSTKKSHKRREEKKNAEEMKQKGRPPPPAQPPVDEIEETEYDSVDIESIPRHPDKSQDDDIYEGEFDPVYEDPGNGEDKGEWEPDDDSGTDYENELETAENSSTYVNVDLPKVRSQSERSVPSELESTDQDDVIYENTECLSPGSSSDDPFSRSKSQKSSDALAMSSIVNATHTGELHVKQRFGNSKRVCFIVDNRLICYKRDQEKKPALLLDLSGYDVIIVDGESSSFRISHPGCATHIFKADTADSAAAWVKHLLESASVARESLASPPPLPSAPPPNQADVTTSSANSEEGSGDGVIGEVQSTEKKKRGKGLGDSLTNLLGTFGKKKGKNLKLAAANLVLDKDVAIGGYMNVSSELLSTKKWVMRWCVVKDGRFDCCVDPGDDKVEFSLALDGVVVELASKETNKGLAFKLVRNNTTKLLMEASDAMEHGKWMKVLIEQTNMASQSLEATQDEEFDEIYDNVAEDNEYVFADYEEAEYDVLTDGKSEKEEMKTSEEVLPQVTPEKEYTEEDKSHDAVVKSHSGSTIDEDKGLLESAQNPILKELRKGRRESTNKNELEDKGDSLRQQCRELRKKRLVARKKIIYEEDASEKKKLEAEVMSLEAQIEETQLELTKVQVLLQEHKTISAANTRLSPRLNIEKSNRNSSSPNWEAKGRRRSDVQERARSDAIAASKLTRTSLGGSRDAQLASQKTRQTIANLENKISPLTQKKEGGHVIRKSTGYEHKEKSHVMTGKGETKKKLVQETLKLFESMSESTA</sequence>
<comment type="subcellular location">
    <subcellularLocation>
        <location evidence="1">Cytoplasm</location>
    </subcellularLocation>
</comment>
<dbReference type="InterPro" id="IPR001849">
    <property type="entry name" value="PH_domain"/>
</dbReference>
<evidence type="ECO:0000259" key="7">
    <source>
        <dbReference type="PROSITE" id="PS50003"/>
    </source>
</evidence>
<dbReference type="HOGENOM" id="CLU_331009_0_0_1"/>
<dbReference type="PROSITE" id="PS50003">
    <property type="entry name" value="PH_DOMAIN"/>
    <property type="match status" value="2"/>
</dbReference>
<dbReference type="STRING" id="283909.R7UV39"/>
<evidence type="ECO:0000313" key="8">
    <source>
        <dbReference type="EMBL" id="ELU10503.1"/>
    </source>
</evidence>
<dbReference type="Pfam" id="PF00169">
    <property type="entry name" value="PH"/>
    <property type="match status" value="2"/>
</dbReference>
<dbReference type="SUPFAM" id="SSF50729">
    <property type="entry name" value="PH domain-like"/>
    <property type="match status" value="2"/>
</dbReference>
<protein>
    <recommendedName>
        <fullName evidence="7">PH domain-containing protein</fullName>
    </recommendedName>
</protein>
<dbReference type="EMBL" id="AMQN01006038">
    <property type="status" value="NOT_ANNOTATED_CDS"/>
    <property type="molecule type" value="Genomic_DNA"/>
</dbReference>
<gene>
    <name evidence="8" type="ORF">CAPTEDRAFT_223805</name>
</gene>
<dbReference type="Proteomes" id="UP000014760">
    <property type="component" value="Unassembled WGS sequence"/>
</dbReference>
<feature type="compositionally biased region" description="Basic and acidic residues" evidence="6">
    <location>
        <begin position="593"/>
        <end position="604"/>
    </location>
</feature>
<dbReference type="InterPro" id="IPR011993">
    <property type="entry name" value="PH-like_dom_sf"/>
</dbReference>